<evidence type="ECO:0000313" key="5">
    <source>
        <dbReference type="Proteomes" id="UP000275078"/>
    </source>
</evidence>
<organism evidence="4 5">
    <name type="scientific">Ascobolus immersus RN42</name>
    <dbReference type="NCBI Taxonomy" id="1160509"/>
    <lineage>
        <taxon>Eukaryota</taxon>
        <taxon>Fungi</taxon>
        <taxon>Dikarya</taxon>
        <taxon>Ascomycota</taxon>
        <taxon>Pezizomycotina</taxon>
        <taxon>Pezizomycetes</taxon>
        <taxon>Pezizales</taxon>
        <taxon>Ascobolaceae</taxon>
        <taxon>Ascobolus</taxon>
    </lineage>
</organism>
<evidence type="ECO:0000256" key="1">
    <source>
        <dbReference type="SAM" id="MobiDB-lite"/>
    </source>
</evidence>
<dbReference type="OrthoDB" id="192832at2759"/>
<dbReference type="InterPro" id="IPR013320">
    <property type="entry name" value="ConA-like_dom_sf"/>
</dbReference>
<sequence length="413" mass="46139">MKFDKHFRVAATPLVLSLFLTPITGNPVGTKSYYKLVDDYSGPKFFDKFDFFDSDVVGRHGVGDPTQGWVRYLPRQKAQELGLATVTDNVAKLKVNDKDKYEFSSSLTETNFTFNYNHPAAKKSFRESVRIESKKIYNKALVIADFKHMPNSQCGVWPAFWLFGDPWPDMGEIDVIEGFFNADRNGVALHTGSECIAEYGVMTAKPESHNCWWKHNYNQGCLVKDNRTESYGTGFNANGGGHYVMEWTSDFIKVWFFPRGSAPADILSGTPNPDGWPTDPVVTYNTNKACSIDTLFKNLKIVINTTFCGAINTDGTRWATTGCLAETGLESCREFVARNPEAFKEAYWEVKGIKVFQRHSGTESPAVPENPVVSEEPSVPEVPAVPEKPVVDDEPQIVVPGELIQIPEVGCQR</sequence>
<keyword evidence="5" id="KW-1185">Reference proteome</keyword>
<gene>
    <name evidence="4" type="ORF">BJ508DRAFT_324879</name>
</gene>
<protein>
    <recommendedName>
        <fullName evidence="3">GH16 domain-containing protein</fullName>
    </recommendedName>
</protein>
<accession>A0A3N4IAA2</accession>
<name>A0A3N4IAA2_ASCIM</name>
<evidence type="ECO:0000313" key="4">
    <source>
        <dbReference type="EMBL" id="RPA82999.1"/>
    </source>
</evidence>
<reference evidence="4 5" key="1">
    <citation type="journal article" date="2018" name="Nat. Ecol. Evol.">
        <title>Pezizomycetes genomes reveal the molecular basis of ectomycorrhizal truffle lifestyle.</title>
        <authorList>
            <person name="Murat C."/>
            <person name="Payen T."/>
            <person name="Noel B."/>
            <person name="Kuo A."/>
            <person name="Morin E."/>
            <person name="Chen J."/>
            <person name="Kohler A."/>
            <person name="Krizsan K."/>
            <person name="Balestrini R."/>
            <person name="Da Silva C."/>
            <person name="Montanini B."/>
            <person name="Hainaut M."/>
            <person name="Levati E."/>
            <person name="Barry K.W."/>
            <person name="Belfiori B."/>
            <person name="Cichocki N."/>
            <person name="Clum A."/>
            <person name="Dockter R.B."/>
            <person name="Fauchery L."/>
            <person name="Guy J."/>
            <person name="Iotti M."/>
            <person name="Le Tacon F."/>
            <person name="Lindquist E.A."/>
            <person name="Lipzen A."/>
            <person name="Malagnac F."/>
            <person name="Mello A."/>
            <person name="Molinier V."/>
            <person name="Miyauchi S."/>
            <person name="Poulain J."/>
            <person name="Riccioni C."/>
            <person name="Rubini A."/>
            <person name="Sitrit Y."/>
            <person name="Splivallo R."/>
            <person name="Traeger S."/>
            <person name="Wang M."/>
            <person name="Zifcakova L."/>
            <person name="Wipf D."/>
            <person name="Zambonelli A."/>
            <person name="Paolocci F."/>
            <person name="Nowrousian M."/>
            <person name="Ottonello S."/>
            <person name="Baldrian P."/>
            <person name="Spatafora J.W."/>
            <person name="Henrissat B."/>
            <person name="Nagy L.G."/>
            <person name="Aury J.M."/>
            <person name="Wincker P."/>
            <person name="Grigoriev I.V."/>
            <person name="Bonfante P."/>
            <person name="Martin F.M."/>
        </authorList>
    </citation>
    <scope>NUCLEOTIDE SEQUENCE [LARGE SCALE GENOMIC DNA]</scope>
    <source>
        <strain evidence="4 5">RN42</strain>
    </source>
</reference>
<dbReference type="PANTHER" id="PTHR10963:SF24">
    <property type="entry name" value="GLYCOSIDASE C21B10.07-RELATED"/>
    <property type="match status" value="1"/>
</dbReference>
<dbReference type="AlphaFoldDB" id="A0A3N4IAA2"/>
<feature type="compositionally biased region" description="Low complexity" evidence="1">
    <location>
        <begin position="363"/>
        <end position="387"/>
    </location>
</feature>
<dbReference type="STRING" id="1160509.A0A3N4IAA2"/>
<dbReference type="InterPro" id="IPR000757">
    <property type="entry name" value="Beta-glucanase-like"/>
</dbReference>
<keyword evidence="2" id="KW-0732">Signal</keyword>
<feature type="domain" description="GH16" evidence="3">
    <location>
        <begin position="21"/>
        <end position="295"/>
    </location>
</feature>
<feature type="region of interest" description="Disordered" evidence="1">
    <location>
        <begin position="361"/>
        <end position="387"/>
    </location>
</feature>
<evidence type="ECO:0000259" key="3">
    <source>
        <dbReference type="PROSITE" id="PS51762"/>
    </source>
</evidence>
<dbReference type="InterPro" id="IPR050546">
    <property type="entry name" value="Glycosyl_Hydrlase_16"/>
</dbReference>
<feature type="signal peptide" evidence="2">
    <location>
        <begin position="1"/>
        <end position="25"/>
    </location>
</feature>
<dbReference type="Gene3D" id="2.60.120.200">
    <property type="match status" value="1"/>
</dbReference>
<dbReference type="Pfam" id="PF26113">
    <property type="entry name" value="GH16_XgeA"/>
    <property type="match status" value="1"/>
</dbReference>
<dbReference type="PROSITE" id="PS51762">
    <property type="entry name" value="GH16_2"/>
    <property type="match status" value="1"/>
</dbReference>
<evidence type="ECO:0000256" key="2">
    <source>
        <dbReference type="SAM" id="SignalP"/>
    </source>
</evidence>
<dbReference type="GO" id="GO:0009251">
    <property type="term" value="P:glucan catabolic process"/>
    <property type="evidence" value="ECO:0007669"/>
    <property type="project" value="TreeGrafter"/>
</dbReference>
<proteinExistence type="predicted"/>
<dbReference type="PANTHER" id="PTHR10963">
    <property type="entry name" value="GLYCOSYL HYDROLASE-RELATED"/>
    <property type="match status" value="1"/>
</dbReference>
<dbReference type="GO" id="GO:0004553">
    <property type="term" value="F:hydrolase activity, hydrolyzing O-glycosyl compounds"/>
    <property type="evidence" value="ECO:0007669"/>
    <property type="project" value="InterPro"/>
</dbReference>
<dbReference type="Proteomes" id="UP000275078">
    <property type="component" value="Unassembled WGS sequence"/>
</dbReference>
<feature type="chain" id="PRO_5018035638" description="GH16 domain-containing protein" evidence="2">
    <location>
        <begin position="26"/>
        <end position="413"/>
    </location>
</feature>
<dbReference type="EMBL" id="ML119667">
    <property type="protein sequence ID" value="RPA82999.1"/>
    <property type="molecule type" value="Genomic_DNA"/>
</dbReference>
<dbReference type="CDD" id="cd02181">
    <property type="entry name" value="GH16_fungal_Lam16A_glucanase"/>
    <property type="match status" value="1"/>
</dbReference>
<dbReference type="SUPFAM" id="SSF49899">
    <property type="entry name" value="Concanavalin A-like lectins/glucanases"/>
    <property type="match status" value="1"/>
</dbReference>